<organism evidence="2 3">
    <name type="scientific">Adhaeribacter pallidiroseus</name>
    <dbReference type="NCBI Taxonomy" id="2072847"/>
    <lineage>
        <taxon>Bacteria</taxon>
        <taxon>Pseudomonadati</taxon>
        <taxon>Bacteroidota</taxon>
        <taxon>Cytophagia</taxon>
        <taxon>Cytophagales</taxon>
        <taxon>Hymenobacteraceae</taxon>
        <taxon>Adhaeribacter</taxon>
    </lineage>
</organism>
<proteinExistence type="predicted"/>
<dbReference type="AlphaFoldDB" id="A0A369QIW3"/>
<sequence length="150" mass="17174">MLLFLLIGVPCVTVISVLAIGLILKDPKQILVLMFPLLMACTLLLLIYHLKYKWDIVEIDKEQLRVKKLFGLGKEITIGYSDITAIPSYENVKIGNGEILIIEANGKRVTEISDFTYSNFKELVSSLKEKIKLKEYSRRPFIERMKLALK</sequence>
<keyword evidence="1" id="KW-0472">Membrane</keyword>
<evidence type="ECO:0000256" key="1">
    <source>
        <dbReference type="SAM" id="Phobius"/>
    </source>
</evidence>
<evidence type="ECO:0000313" key="2">
    <source>
        <dbReference type="EMBL" id="RDC64240.1"/>
    </source>
</evidence>
<keyword evidence="3" id="KW-1185">Reference proteome</keyword>
<keyword evidence="1" id="KW-1133">Transmembrane helix</keyword>
<dbReference type="Proteomes" id="UP000253919">
    <property type="component" value="Unassembled WGS sequence"/>
</dbReference>
<evidence type="ECO:0000313" key="3">
    <source>
        <dbReference type="Proteomes" id="UP000253919"/>
    </source>
</evidence>
<name>A0A369QIW3_9BACT</name>
<reference evidence="2 3" key="1">
    <citation type="submission" date="2018-04" db="EMBL/GenBank/DDBJ databases">
        <title>Adhaeribacter sp. HMF7616 genome sequencing and assembly.</title>
        <authorList>
            <person name="Kang H."/>
            <person name="Kang J."/>
            <person name="Cha I."/>
            <person name="Kim H."/>
            <person name="Joh K."/>
        </authorList>
    </citation>
    <scope>NUCLEOTIDE SEQUENCE [LARGE SCALE GENOMIC DNA]</scope>
    <source>
        <strain evidence="2 3">HMF7616</strain>
    </source>
</reference>
<accession>A0A369QIW3</accession>
<comment type="caution">
    <text evidence="2">The sequence shown here is derived from an EMBL/GenBank/DDBJ whole genome shotgun (WGS) entry which is preliminary data.</text>
</comment>
<keyword evidence="1" id="KW-0812">Transmembrane</keyword>
<gene>
    <name evidence="2" type="ORF">AHMF7616_02852</name>
</gene>
<feature type="transmembrane region" description="Helical" evidence="1">
    <location>
        <begin position="29"/>
        <end position="48"/>
    </location>
</feature>
<protein>
    <submittedName>
        <fullName evidence="2">Uncharacterized protein</fullName>
    </submittedName>
</protein>
<dbReference type="EMBL" id="QASA01000001">
    <property type="protein sequence ID" value="RDC64240.1"/>
    <property type="molecule type" value="Genomic_DNA"/>
</dbReference>